<proteinExistence type="predicted"/>
<dbReference type="Proteomes" id="UP000323386">
    <property type="component" value="Unassembled WGS sequence"/>
</dbReference>
<feature type="compositionally biased region" description="Basic and acidic residues" evidence="1">
    <location>
        <begin position="240"/>
        <end position="270"/>
    </location>
</feature>
<name>A0A5C3FA78_9BASI</name>
<gene>
    <name evidence="2" type="ORF">PSFLO_06845</name>
</gene>
<protein>
    <submittedName>
        <fullName evidence="2">Uncharacterized protein</fullName>
    </submittedName>
</protein>
<feature type="compositionally biased region" description="Low complexity" evidence="1">
    <location>
        <begin position="287"/>
        <end position="301"/>
    </location>
</feature>
<dbReference type="EMBL" id="OOIP01000026">
    <property type="protein sequence ID" value="SPO41363.1"/>
    <property type="molecule type" value="Genomic_DNA"/>
</dbReference>
<reference evidence="2 3" key="1">
    <citation type="submission" date="2018-03" db="EMBL/GenBank/DDBJ databases">
        <authorList>
            <person name="Guldener U."/>
        </authorList>
    </citation>
    <scope>NUCLEOTIDE SEQUENCE [LARGE SCALE GENOMIC DNA]</scope>
    <source>
        <strain evidence="2 3">DAOM196992</strain>
    </source>
</reference>
<evidence type="ECO:0000313" key="3">
    <source>
        <dbReference type="Proteomes" id="UP000323386"/>
    </source>
</evidence>
<keyword evidence="3" id="KW-1185">Reference proteome</keyword>
<evidence type="ECO:0000256" key="1">
    <source>
        <dbReference type="SAM" id="MobiDB-lite"/>
    </source>
</evidence>
<evidence type="ECO:0000313" key="2">
    <source>
        <dbReference type="EMBL" id="SPO41363.1"/>
    </source>
</evidence>
<feature type="region of interest" description="Disordered" evidence="1">
    <location>
        <begin position="137"/>
        <end position="171"/>
    </location>
</feature>
<feature type="region of interest" description="Disordered" evidence="1">
    <location>
        <begin position="240"/>
        <end position="325"/>
    </location>
</feature>
<accession>A0A5C3FA78</accession>
<organism evidence="2 3">
    <name type="scientific">Pseudozyma flocculosa</name>
    <dbReference type="NCBI Taxonomy" id="84751"/>
    <lineage>
        <taxon>Eukaryota</taxon>
        <taxon>Fungi</taxon>
        <taxon>Dikarya</taxon>
        <taxon>Basidiomycota</taxon>
        <taxon>Ustilaginomycotina</taxon>
        <taxon>Ustilaginomycetes</taxon>
        <taxon>Ustilaginales</taxon>
        <taxon>Ustilaginaceae</taxon>
        <taxon>Pseudozyma</taxon>
    </lineage>
</organism>
<sequence length="325" mass="36449">MSRFIKWLEEATPEDFAAMEERHRAFDEHYKSWSPHNLVSRSRETVVAQHFSRFRANTFAVEMAKTQGAAAPEVDKAAEAQEFMLELQTPNWFDRTNNAQDLMVIWLFTVGRAACLILEHEPGMQAHGKKVVAGEGGNDVRGTASGGDECTAAESSREETVAADGPIASSSGGKDDIVPHLHLIHLQRILAELLAFCARYKSYNSQNYLADFPGRLQQYEVALNLRCCQRGPIQRESHFNVEDGEMEKELPTRPRVQGRDEETSLEEREATSALVARLRNFAAGVAPQPQSQAQTKHQAQQESGKRRDEQQAESSRVHPAKKARH</sequence>
<dbReference type="AlphaFoldDB" id="A0A5C3FA78"/>